<dbReference type="SUPFAM" id="SSF50447">
    <property type="entry name" value="Translation proteins"/>
    <property type="match status" value="1"/>
</dbReference>
<dbReference type="Gene3D" id="3.40.50.10050">
    <property type="entry name" value="Translation initiation factor IF- 2, domain 3"/>
    <property type="match status" value="1"/>
</dbReference>
<evidence type="ECO:0000256" key="3">
    <source>
        <dbReference type="ARBA" id="ARBA00022540"/>
    </source>
</evidence>
<organism evidence="11">
    <name type="scientific">Candidatus Iainarchaeum sp</name>
    <dbReference type="NCBI Taxonomy" id="3101447"/>
    <lineage>
        <taxon>Archaea</taxon>
        <taxon>Candidatus Iainarchaeota</taxon>
        <taxon>Candidatus Iainarchaeia</taxon>
        <taxon>Candidatus Iainarchaeales</taxon>
        <taxon>Candidatus Iainarchaeaceae</taxon>
        <taxon>Candidatus Iainarchaeum</taxon>
    </lineage>
</organism>
<dbReference type="Pfam" id="PF14578">
    <property type="entry name" value="GTP_EFTU_D4"/>
    <property type="match status" value="1"/>
</dbReference>
<dbReference type="FunFam" id="3.40.50.10050:FF:000001">
    <property type="entry name" value="Translation initiation factor IF-2"/>
    <property type="match status" value="1"/>
</dbReference>
<evidence type="ECO:0000256" key="8">
    <source>
        <dbReference type="HAMAP-Rule" id="MF_00100"/>
    </source>
</evidence>
<dbReference type="SUPFAM" id="SSF52156">
    <property type="entry name" value="Initiation factor IF2/eIF5b, domain 3"/>
    <property type="match status" value="1"/>
</dbReference>
<dbReference type="GO" id="GO:0003743">
    <property type="term" value="F:translation initiation factor activity"/>
    <property type="evidence" value="ECO:0007669"/>
    <property type="project" value="UniProtKB-UniRule"/>
</dbReference>
<keyword evidence="6 8" id="KW-0342">GTP-binding</keyword>
<dbReference type="NCBIfam" id="TIGR00491">
    <property type="entry name" value="aIF-2"/>
    <property type="match status" value="1"/>
</dbReference>
<accession>A0A7T9I2J7</accession>
<keyword evidence="4 8" id="KW-0547">Nucleotide-binding</keyword>
<evidence type="ECO:0000256" key="2">
    <source>
        <dbReference type="ARBA" id="ARBA00020166"/>
    </source>
</evidence>
<dbReference type="NCBIfam" id="NF003078">
    <property type="entry name" value="PRK04004.1"/>
    <property type="match status" value="1"/>
</dbReference>
<dbReference type="PANTHER" id="PTHR43381">
    <property type="entry name" value="TRANSLATION INITIATION FACTOR IF-2-RELATED"/>
    <property type="match status" value="1"/>
</dbReference>
<proteinExistence type="inferred from homology"/>
<gene>
    <name evidence="8 11" type="primary">infB</name>
    <name evidence="11" type="ORF">IPJ89_01190</name>
</gene>
<reference evidence="11" key="1">
    <citation type="submission" date="2020-11" db="EMBL/GenBank/DDBJ databases">
        <title>Connecting structure to function with the recovery of over 1000 high-quality activated sludge metagenome-assembled genomes encoding full-length rRNA genes using long-read sequencing.</title>
        <authorList>
            <person name="Singleton C.M."/>
            <person name="Petriglieri F."/>
            <person name="Kristensen J.M."/>
            <person name="Kirkegaard R.H."/>
            <person name="Michaelsen T.Y."/>
            <person name="Andersen M.H."/>
            <person name="Karst S.M."/>
            <person name="Dueholm M.S."/>
            <person name="Nielsen P.H."/>
            <person name="Albertsen M."/>
        </authorList>
    </citation>
    <scope>NUCLEOTIDE SEQUENCE</scope>
    <source>
        <strain evidence="11">Fred_18-Q3-R57-64_BAT3C.431</strain>
    </source>
</reference>
<dbReference type="SUPFAM" id="SSF52540">
    <property type="entry name" value="P-loop containing nucleoside triphosphate hydrolases"/>
    <property type="match status" value="1"/>
</dbReference>
<evidence type="ECO:0000259" key="10">
    <source>
        <dbReference type="PROSITE" id="PS51722"/>
    </source>
</evidence>
<dbReference type="GO" id="GO:0003924">
    <property type="term" value="F:GTPase activity"/>
    <property type="evidence" value="ECO:0007669"/>
    <property type="project" value="UniProtKB-UniRule"/>
</dbReference>
<name>A0A7T9I2J7_9ARCH</name>
<dbReference type="Gene3D" id="3.40.50.300">
    <property type="entry name" value="P-loop containing nucleotide triphosphate hydrolases"/>
    <property type="match status" value="1"/>
</dbReference>
<dbReference type="CDD" id="cd16266">
    <property type="entry name" value="IF2_aeIF5B_IV"/>
    <property type="match status" value="1"/>
</dbReference>
<evidence type="ECO:0000256" key="5">
    <source>
        <dbReference type="ARBA" id="ARBA00022917"/>
    </source>
</evidence>
<dbReference type="FunFam" id="3.40.50.300:FF:000112">
    <property type="entry name" value="Eukaryotic translation initiation factor 5B"/>
    <property type="match status" value="1"/>
</dbReference>
<dbReference type="Gene3D" id="2.40.30.10">
    <property type="entry name" value="Translation factors"/>
    <property type="match status" value="2"/>
</dbReference>
<comment type="function">
    <text evidence="7 8 9">Function in general translation initiation by promoting the binding of the formylmethionine-tRNA to ribosomes. Seems to function along with eIF-2.</text>
</comment>
<evidence type="ECO:0000256" key="1">
    <source>
        <dbReference type="ARBA" id="ARBA00007733"/>
    </source>
</evidence>
<dbReference type="Pfam" id="PF00009">
    <property type="entry name" value="GTP_EFTU"/>
    <property type="match status" value="1"/>
</dbReference>
<dbReference type="GO" id="GO:0005737">
    <property type="term" value="C:cytoplasm"/>
    <property type="evidence" value="ECO:0007669"/>
    <property type="project" value="TreeGrafter"/>
</dbReference>
<dbReference type="GO" id="GO:0005525">
    <property type="term" value="F:GTP binding"/>
    <property type="evidence" value="ECO:0007669"/>
    <property type="project" value="UniProtKB-KW"/>
</dbReference>
<evidence type="ECO:0000256" key="4">
    <source>
        <dbReference type="ARBA" id="ARBA00022741"/>
    </source>
</evidence>
<dbReference type="Pfam" id="PF03144">
    <property type="entry name" value="GTP_EFTU_D2"/>
    <property type="match status" value="1"/>
</dbReference>
<dbReference type="InterPro" id="IPR029459">
    <property type="entry name" value="EFTU-type"/>
</dbReference>
<feature type="domain" description="Tr-type G" evidence="10">
    <location>
        <begin position="5"/>
        <end position="224"/>
    </location>
</feature>
<protein>
    <recommendedName>
        <fullName evidence="2 8">Probable translation initiation factor IF-2</fullName>
    </recommendedName>
</protein>
<evidence type="ECO:0000313" key="11">
    <source>
        <dbReference type="EMBL" id="QQR92842.1"/>
    </source>
</evidence>
<evidence type="ECO:0000256" key="6">
    <source>
        <dbReference type="ARBA" id="ARBA00023134"/>
    </source>
</evidence>
<dbReference type="Proteomes" id="UP000596004">
    <property type="component" value="Chromosome"/>
</dbReference>
<dbReference type="EMBL" id="CP064981">
    <property type="protein sequence ID" value="QQR92842.1"/>
    <property type="molecule type" value="Genomic_DNA"/>
</dbReference>
<dbReference type="InterPro" id="IPR005225">
    <property type="entry name" value="Small_GTP-bd"/>
</dbReference>
<feature type="binding site" evidence="8">
    <location>
        <begin position="132"/>
        <end position="135"/>
    </location>
    <ligand>
        <name>GTP</name>
        <dbReference type="ChEBI" id="CHEBI:37565"/>
    </ligand>
</feature>
<dbReference type="NCBIfam" id="TIGR00231">
    <property type="entry name" value="small_GTP"/>
    <property type="match status" value="1"/>
</dbReference>
<feature type="binding site" evidence="8">
    <location>
        <begin position="78"/>
        <end position="82"/>
    </location>
    <ligand>
        <name>GTP</name>
        <dbReference type="ChEBI" id="CHEBI:37565"/>
    </ligand>
</feature>
<dbReference type="InterPro" id="IPR023115">
    <property type="entry name" value="TIF_IF2_dom3"/>
</dbReference>
<sequence length="588" mass="64514">MTKAIRTPIIAVVGHVDAGKTSLLDRVRSTNVVEKEAGRITQHIGATEIPISLVQQIAGPLIHKFGFSLNSPGLLFIDTPGHEAFTNLRERGSSIADLAVLVVDVNKGLQAQTKEAITILRNYKVPFAIALTKLDLVDGYESKSGSFLQNLSQQTEKAKAKLDERLYTIVGQVFETGFQSERFDRVKDPTKEIAMIPISSHTGEGMPELLMFLAGLAQKFLEQKLNFAVEGPAKGTVLEVRDERGFGKTIDVILYDGSLETGDTIVLAGKNGVIRTKVRALLRPNTMTDIRVAEKFVSMKEAHAATGIKIAAPGLDDAIAGSPILEEKTGNESALIQNEVNRIKIESDAIGIIVKADTLGSLEALIQLLQSRQIKIKRADVGEITRRDVLEAAALKAKDIYAGCILGFNAPIIDAVKKEAEVQQVHIISGNIVYALTEQYQQWVKQTEENKNKALMEKAIFPCELHFMPNHTFRNTKPAVIGVRVVEGRLRVGTELMNKQGEVIGKVAQIQQEKENIDLAEKNDEVAVSIDGGNVGRNLFENETLYTNPTPGMLTLLKKIESKLSEDEKELLQRITALQSSLTNIQEE</sequence>
<dbReference type="CDD" id="cd01887">
    <property type="entry name" value="IF2_eIF5B"/>
    <property type="match status" value="1"/>
</dbReference>
<keyword evidence="3 8" id="KW-0396">Initiation factor</keyword>
<dbReference type="InterPro" id="IPR004544">
    <property type="entry name" value="TF_aIF-2_arc"/>
</dbReference>
<dbReference type="PANTHER" id="PTHR43381:SF4">
    <property type="entry name" value="EUKARYOTIC TRANSLATION INITIATION FACTOR 5B"/>
    <property type="match status" value="1"/>
</dbReference>
<evidence type="ECO:0000256" key="7">
    <source>
        <dbReference type="ARBA" id="ARBA00024852"/>
    </source>
</evidence>
<keyword evidence="5 8" id="KW-0648">Protein biosynthesis</keyword>
<dbReference type="PROSITE" id="PS51722">
    <property type="entry name" value="G_TR_2"/>
    <property type="match status" value="1"/>
</dbReference>
<evidence type="ECO:0000256" key="9">
    <source>
        <dbReference type="RuleBase" id="RU000644"/>
    </source>
</evidence>
<dbReference type="HAMAP" id="MF_00100_A">
    <property type="entry name" value="IF_2_A"/>
    <property type="match status" value="1"/>
</dbReference>
<dbReference type="InterPro" id="IPR009000">
    <property type="entry name" value="Transl_B-barrel_sf"/>
</dbReference>
<dbReference type="InterPro" id="IPR004161">
    <property type="entry name" value="EFTu-like_2"/>
</dbReference>
<dbReference type="InterPro" id="IPR015760">
    <property type="entry name" value="TIF_IF2"/>
</dbReference>
<dbReference type="AlphaFoldDB" id="A0A7T9I2J7"/>
<dbReference type="InterPro" id="IPR000795">
    <property type="entry name" value="T_Tr_GTP-bd_dom"/>
</dbReference>
<dbReference type="PRINTS" id="PR00315">
    <property type="entry name" value="ELONGATNFCT"/>
</dbReference>
<comment type="similarity">
    <text evidence="1 8 9">Belongs to the TRAFAC class translation factor GTPase superfamily. Classic translation factor GTPase family. IF-2 subfamily.</text>
</comment>
<dbReference type="InterPro" id="IPR036925">
    <property type="entry name" value="TIF_IF2_dom3_sf"/>
</dbReference>
<dbReference type="CDD" id="cd03703">
    <property type="entry name" value="aeIF5B_II"/>
    <property type="match status" value="1"/>
</dbReference>
<dbReference type="InterPro" id="IPR027417">
    <property type="entry name" value="P-loop_NTPase"/>
</dbReference>
<feature type="binding site" evidence="8">
    <location>
        <begin position="14"/>
        <end position="21"/>
    </location>
    <ligand>
        <name>GTP</name>
        <dbReference type="ChEBI" id="CHEBI:37565"/>
    </ligand>
</feature>
<dbReference type="Pfam" id="PF11987">
    <property type="entry name" value="IF-2"/>
    <property type="match status" value="1"/>
</dbReference>